<protein>
    <recommendedName>
        <fullName evidence="4">DUF4363 family protein</fullName>
    </recommendedName>
</protein>
<evidence type="ECO:0000313" key="3">
    <source>
        <dbReference type="Proteomes" id="UP000637720"/>
    </source>
</evidence>
<reference evidence="2" key="2">
    <citation type="submission" date="2020-09" db="EMBL/GenBank/DDBJ databases">
        <authorList>
            <person name="Sun Q."/>
            <person name="Ohkuma M."/>
        </authorList>
    </citation>
    <scope>NUCLEOTIDE SEQUENCE</scope>
    <source>
        <strain evidence="2">JCM 14719</strain>
    </source>
</reference>
<accession>A0A8J3BAM6</accession>
<dbReference type="Proteomes" id="UP000637720">
    <property type="component" value="Unassembled WGS sequence"/>
</dbReference>
<keyword evidence="3" id="KW-1185">Reference proteome</keyword>
<dbReference type="EMBL" id="BMOF01000021">
    <property type="protein sequence ID" value="GGK00037.1"/>
    <property type="molecule type" value="Genomic_DNA"/>
</dbReference>
<dbReference type="PROSITE" id="PS51257">
    <property type="entry name" value="PROKAR_LIPOPROTEIN"/>
    <property type="match status" value="1"/>
</dbReference>
<evidence type="ECO:0000313" key="2">
    <source>
        <dbReference type="EMBL" id="GGK00037.1"/>
    </source>
</evidence>
<keyword evidence="1" id="KW-0732">Signal</keyword>
<feature type="signal peptide" evidence="1">
    <location>
        <begin position="1"/>
        <end position="19"/>
    </location>
</feature>
<evidence type="ECO:0008006" key="4">
    <source>
        <dbReference type="Google" id="ProtNLM"/>
    </source>
</evidence>
<gene>
    <name evidence="2" type="ORF">GCM10007043_12630</name>
</gene>
<comment type="caution">
    <text evidence="2">The sequence shown here is derived from an EMBL/GenBank/DDBJ whole genome shotgun (WGS) entry which is preliminary data.</text>
</comment>
<name>A0A8J3BAM6_9BACI</name>
<sequence length="121" mass="13563">MRLRLLALALLGCLGLGLAAGCANPFKAPLSPEQDVLGAARATLRAVEEGQWATADEQYGRLVAAWRAIHRRVYLNADEGDIRAFEETLSELRAYLRHREQTDALATLYRLETLWHDIAKF</sequence>
<dbReference type="AlphaFoldDB" id="A0A8J3BAM6"/>
<organism evidence="2 3">
    <name type="scientific">Calditerricola satsumensis</name>
    <dbReference type="NCBI Taxonomy" id="373054"/>
    <lineage>
        <taxon>Bacteria</taxon>
        <taxon>Bacillati</taxon>
        <taxon>Bacillota</taxon>
        <taxon>Bacilli</taxon>
        <taxon>Bacillales</taxon>
        <taxon>Bacillaceae</taxon>
        <taxon>Calditerricola</taxon>
    </lineage>
</organism>
<reference evidence="2" key="1">
    <citation type="journal article" date="2014" name="Int. J. Syst. Evol. Microbiol.">
        <title>Complete genome sequence of Corynebacterium casei LMG S-19264T (=DSM 44701T), isolated from a smear-ripened cheese.</title>
        <authorList>
            <consortium name="US DOE Joint Genome Institute (JGI-PGF)"/>
            <person name="Walter F."/>
            <person name="Albersmeier A."/>
            <person name="Kalinowski J."/>
            <person name="Ruckert C."/>
        </authorList>
    </citation>
    <scope>NUCLEOTIDE SEQUENCE</scope>
    <source>
        <strain evidence="2">JCM 14719</strain>
    </source>
</reference>
<dbReference type="RefSeq" id="WP_054671046.1">
    <property type="nucleotide sequence ID" value="NZ_BMOF01000021.1"/>
</dbReference>
<evidence type="ECO:0000256" key="1">
    <source>
        <dbReference type="SAM" id="SignalP"/>
    </source>
</evidence>
<feature type="chain" id="PRO_5035253606" description="DUF4363 family protein" evidence="1">
    <location>
        <begin position="20"/>
        <end position="121"/>
    </location>
</feature>
<proteinExistence type="predicted"/>